<protein>
    <submittedName>
        <fullName evidence="6">Coiled-coil domain-containing protein 22 isoform X1</fullName>
    </submittedName>
</protein>
<keyword evidence="2" id="KW-0175">Coiled coil</keyword>
<organism evidence="5 6">
    <name type="scientific">Nelumbo nucifera</name>
    <name type="common">Sacred lotus</name>
    <dbReference type="NCBI Taxonomy" id="4432"/>
    <lineage>
        <taxon>Eukaryota</taxon>
        <taxon>Viridiplantae</taxon>
        <taxon>Streptophyta</taxon>
        <taxon>Embryophyta</taxon>
        <taxon>Tracheophyta</taxon>
        <taxon>Spermatophyta</taxon>
        <taxon>Magnoliopsida</taxon>
        <taxon>Proteales</taxon>
        <taxon>Nelumbonaceae</taxon>
        <taxon>Nelumbo</taxon>
    </lineage>
</organism>
<dbReference type="InterPro" id="IPR048348">
    <property type="entry name" value="CCDC22_CC"/>
</dbReference>
<dbReference type="eggNOG" id="KOG1937">
    <property type="taxonomic scope" value="Eukaryota"/>
</dbReference>
<keyword evidence="5" id="KW-1185">Reference proteome</keyword>
<dbReference type="PANTHER" id="PTHR15668">
    <property type="entry name" value="JM1 PROTEIN"/>
    <property type="match status" value="1"/>
</dbReference>
<dbReference type="PANTHER" id="PTHR15668:SF4">
    <property type="entry name" value="COILED-COIL DOMAIN-CONTAINING PROTEIN 22"/>
    <property type="match status" value="1"/>
</dbReference>
<dbReference type="GeneID" id="104593349"/>
<evidence type="ECO:0000259" key="4">
    <source>
        <dbReference type="Pfam" id="PF21674"/>
    </source>
</evidence>
<dbReference type="Pfam" id="PF21674">
    <property type="entry name" value="CCDC22_N"/>
    <property type="match status" value="1"/>
</dbReference>
<proteinExistence type="inferred from homology"/>
<evidence type="ECO:0000259" key="3">
    <source>
        <dbReference type="Pfam" id="PF05667"/>
    </source>
</evidence>
<dbReference type="InterPro" id="IPR008530">
    <property type="entry name" value="CCDC22"/>
</dbReference>
<name>A0A1U7ZSZ9_NELNU</name>
<sequence>MDEAQEILLNSLGSLGVSLPPGVSSVQDLNPGTLVSICAQSLHLIDDSLSFPTSLPDIMAERFKICAEIASAIKGVGYRGDISFNQFLYPSEEDSYKLVRFLVERLSEASEGGKNANKKIDGVIRSENNKLEVVLKDTVEKDDNPRLHLNQLIVTTGLNDLKLETEVVETTCPVDKEFSVNGPIDACLAPRDKAEKGAVGISGEGSLESSKEARCRRLEDVKELIEESGNLKGASYGVRESPANSYTVFEQNLAFLQEHSSKIQNQIKDLHSEGKMLLEELSSRVLESQCLQYEYNVLEAVVGMATDHEKPIDLYVEDLNKRIEAGRNDLVELGSQWDALNKPLEDKKRSLEESLHAQTPEVLDKLKKLKEVELQTQEIISEIQKREEEHSRLSAELKDQPKVASRKSYIQRISEITKNSRKQDADIERILQETRELQIESNSIQDRLHRTYAVVDETIFRDAKKDSVSRQAYRLLTSLHQSFEQISEKILATDRARREIAEHEAKLAAMASRSLDINRLQTDLDAIRRENEFLEQRLHNREM</sequence>
<evidence type="ECO:0000256" key="1">
    <source>
        <dbReference type="ARBA" id="ARBA00006438"/>
    </source>
</evidence>
<dbReference type="FunCoup" id="A0A1U7ZSZ9">
    <property type="interactions" value="3153"/>
</dbReference>
<dbReference type="Proteomes" id="UP000189703">
    <property type="component" value="Unplaced"/>
</dbReference>
<reference evidence="6" key="1">
    <citation type="submission" date="2025-08" db="UniProtKB">
        <authorList>
            <consortium name="RefSeq"/>
        </authorList>
    </citation>
    <scope>IDENTIFICATION</scope>
</reference>
<dbReference type="RefSeq" id="XP_010251410.1">
    <property type="nucleotide sequence ID" value="XM_010253108.2"/>
</dbReference>
<dbReference type="KEGG" id="nnu:104593349"/>
<feature type="domain" description="CCDC22 N-terminal" evidence="4">
    <location>
        <begin position="1"/>
        <end position="107"/>
    </location>
</feature>
<evidence type="ECO:0000313" key="5">
    <source>
        <dbReference type="Proteomes" id="UP000189703"/>
    </source>
</evidence>
<dbReference type="OrthoDB" id="10266736at2759"/>
<feature type="coiled-coil region" evidence="2">
    <location>
        <begin position="369"/>
        <end position="400"/>
    </location>
</feature>
<dbReference type="InterPro" id="IPR048349">
    <property type="entry name" value="CCDC22_N"/>
</dbReference>
<evidence type="ECO:0000313" key="6">
    <source>
        <dbReference type="RefSeq" id="XP_010251410.1"/>
    </source>
</evidence>
<dbReference type="GO" id="GO:0097602">
    <property type="term" value="F:cullin family protein binding"/>
    <property type="evidence" value="ECO:0000318"/>
    <property type="project" value="GO_Central"/>
</dbReference>
<accession>A0A1U7ZSZ9</accession>
<evidence type="ECO:0000256" key="2">
    <source>
        <dbReference type="SAM" id="Coils"/>
    </source>
</evidence>
<feature type="coiled-coil region" evidence="2">
    <location>
        <begin position="493"/>
        <end position="537"/>
    </location>
</feature>
<dbReference type="InParanoid" id="A0A1U7ZSZ9"/>
<dbReference type="OMA" id="KFEQHIQ"/>
<dbReference type="AlphaFoldDB" id="A0A1U7ZSZ9"/>
<dbReference type="GO" id="GO:2000060">
    <property type="term" value="P:positive regulation of ubiquitin-dependent protein catabolic process"/>
    <property type="evidence" value="ECO:0000318"/>
    <property type="project" value="GO_Central"/>
</dbReference>
<gene>
    <name evidence="6" type="primary">LOC104593349</name>
</gene>
<dbReference type="Pfam" id="PF05667">
    <property type="entry name" value="CCDC22_CC"/>
    <property type="match status" value="1"/>
</dbReference>
<comment type="similarity">
    <text evidence="1">Belongs to the CCDC22 family.</text>
</comment>
<feature type="domain" description="CCDC22 coiled-coil" evidence="3">
    <location>
        <begin position="251"/>
        <end position="509"/>
    </location>
</feature>
<dbReference type="STRING" id="4432.A0A1U7ZSZ9"/>